<sequence length="100" mass="10519">MPDSSLSPDVVDAARHHMNTDHVADNLVIVHAFADPLAESAVLTGVDGDGGTWAVAGPAGNTEVKIPWSAPVTDRAGIRREVVALYDAACERLGLPRRAH</sequence>
<protein>
    <recommendedName>
        <fullName evidence="1">DUF2470 domain-containing protein</fullName>
    </recommendedName>
</protein>
<dbReference type="SUPFAM" id="SSF50475">
    <property type="entry name" value="FMN-binding split barrel"/>
    <property type="match status" value="1"/>
</dbReference>
<gene>
    <name evidence="2" type="ORF">SAMN05216219_2362</name>
</gene>
<dbReference type="RefSeq" id="WP_090711659.1">
    <property type="nucleotide sequence ID" value="NZ_FOVM01000006.1"/>
</dbReference>
<dbReference type="OrthoDB" id="5116982at2"/>
<evidence type="ECO:0000313" key="2">
    <source>
        <dbReference type="EMBL" id="SFN85060.1"/>
    </source>
</evidence>
<name>A0A1I5CDH8_9MICO</name>
<dbReference type="Pfam" id="PF10615">
    <property type="entry name" value="DUF2470"/>
    <property type="match status" value="1"/>
</dbReference>
<keyword evidence="3" id="KW-1185">Reference proteome</keyword>
<dbReference type="InterPro" id="IPR019595">
    <property type="entry name" value="DUF2470"/>
</dbReference>
<dbReference type="STRING" id="995034.SAMN05216219_2362"/>
<dbReference type="EMBL" id="FOVM01000006">
    <property type="protein sequence ID" value="SFN85060.1"/>
    <property type="molecule type" value="Genomic_DNA"/>
</dbReference>
<accession>A0A1I5CDH8</accession>
<evidence type="ECO:0000313" key="3">
    <source>
        <dbReference type="Proteomes" id="UP000198867"/>
    </source>
</evidence>
<dbReference type="Gene3D" id="3.20.180.10">
    <property type="entry name" value="PNP-oxidase-like"/>
    <property type="match status" value="1"/>
</dbReference>
<feature type="domain" description="DUF2470" evidence="1">
    <location>
        <begin position="16"/>
        <end position="85"/>
    </location>
</feature>
<evidence type="ECO:0000259" key="1">
    <source>
        <dbReference type="Pfam" id="PF10615"/>
    </source>
</evidence>
<dbReference type="AlphaFoldDB" id="A0A1I5CDH8"/>
<proteinExistence type="predicted"/>
<dbReference type="Proteomes" id="UP000198867">
    <property type="component" value="Unassembled WGS sequence"/>
</dbReference>
<organism evidence="2 3">
    <name type="scientific">Mycetocola miduiensis</name>
    <dbReference type="NCBI Taxonomy" id="995034"/>
    <lineage>
        <taxon>Bacteria</taxon>
        <taxon>Bacillati</taxon>
        <taxon>Actinomycetota</taxon>
        <taxon>Actinomycetes</taxon>
        <taxon>Micrococcales</taxon>
        <taxon>Microbacteriaceae</taxon>
        <taxon>Mycetocola</taxon>
    </lineage>
</organism>
<dbReference type="InterPro" id="IPR037119">
    <property type="entry name" value="Haem_oxidase_HugZ-like_sf"/>
</dbReference>
<reference evidence="3" key="1">
    <citation type="submission" date="2016-10" db="EMBL/GenBank/DDBJ databases">
        <authorList>
            <person name="Varghese N."/>
            <person name="Submissions S."/>
        </authorList>
    </citation>
    <scope>NUCLEOTIDE SEQUENCE [LARGE SCALE GENOMIC DNA]</scope>
    <source>
        <strain evidence="3">CGMCC 1.11101</strain>
    </source>
</reference>